<keyword evidence="4 9" id="KW-0547">Nucleotide-binding</keyword>
<dbReference type="Proteomes" id="UP000039865">
    <property type="component" value="Unassembled WGS sequence"/>
</dbReference>
<evidence type="ECO:0000256" key="9">
    <source>
        <dbReference type="PROSITE-ProRule" id="PRU10141"/>
    </source>
</evidence>
<dbReference type="SMART" id="SM00220">
    <property type="entry name" value="S_TKc"/>
    <property type="match status" value="1"/>
</dbReference>
<feature type="domain" description="Protein kinase" evidence="11">
    <location>
        <begin position="13"/>
        <end position="285"/>
    </location>
</feature>
<evidence type="ECO:0000256" key="7">
    <source>
        <dbReference type="ARBA" id="ARBA00047899"/>
    </source>
</evidence>
<dbReference type="PROSITE" id="PS00107">
    <property type="entry name" value="PROTEIN_KINASE_ATP"/>
    <property type="match status" value="1"/>
</dbReference>
<feature type="compositionally biased region" description="Low complexity" evidence="10">
    <location>
        <begin position="601"/>
        <end position="610"/>
    </location>
</feature>
<dbReference type="SUPFAM" id="SSF56112">
    <property type="entry name" value="Protein kinase-like (PK-like)"/>
    <property type="match status" value="1"/>
</dbReference>
<sequence>MVDLQQISYENEFEELKCIGRGNFGAAFLVKAKNLPDGAEEIYFIAKKILLGQLSSKEQEGALLEANLLKNLTHPNIVAYKGSFIDKGILIIIMEFCSGNHISINQFFQVGDLSFHIKKRRAKNDFLTETEIMNWFVQLCLSLEYVHGRKVLHRDIKSQNVFLTRNNTIKLGDFGISKVLENTNDQAMTVQGTPYYMSPEVCQNKPYTYKSDVWALGCVLYELCTLKHAFNAENLLGLVFKIVQDKQDPIPAQYSDDLKVLVSKLLNKNDQERPHVLDILKMPFVQAHMQKFVESQGKISLAPTLNVRKDLQPSQVIKDNNLQQKDVSTLTAKEIQRLKKEQRAREEFELMKQAAVEATQRSNQAKQRKQQEFHSSFNQSYAQGTIKSNTGGAMMQGTQGSNNSNNNGMSMSQSQFEDSLNNRTMQYTEKSSTGFQEDMQRVQQPITQYDKPFVQNKDYLQRPDYINLNPNNEGTLNSQFQNLNITGRSNDSLNLSVTGQSNPDFLGTFITLNEEDRQKYLKDNFNQNNKQNMMSPISEKDTVYEQTISSKGYDHKIQQVSTLQSKQQSTTDEEDDEYDDDFEDYEDDFEEEDEEDKQNENQKNQSQKSNTELNQVLDQYKRALDPSQFKTTFTESFKQGQTAQNSQPQQITPMQQRLDQNKRLISDKIGANLFNRVYQLIINHRLNGSDDKVIQGEIKNMVGKNREIQNYCFQIDQIVFMEITKF</sequence>
<keyword evidence="3" id="KW-0808">Transferase</keyword>
<dbReference type="Gene3D" id="3.30.200.20">
    <property type="entry name" value="Phosphorylase Kinase, domain 1"/>
    <property type="match status" value="1"/>
</dbReference>
<dbReference type="EMBL" id="CCKQ01014199">
    <property type="protein sequence ID" value="CDW85949.1"/>
    <property type="molecule type" value="Genomic_DNA"/>
</dbReference>
<gene>
    <name evidence="12" type="primary">Contig15382.g16395</name>
    <name evidence="12" type="ORF">STYLEM_15040</name>
</gene>
<feature type="region of interest" description="Disordered" evidence="10">
    <location>
        <begin position="555"/>
        <end position="610"/>
    </location>
</feature>
<evidence type="ECO:0000256" key="2">
    <source>
        <dbReference type="ARBA" id="ARBA00022527"/>
    </source>
</evidence>
<dbReference type="PROSITE" id="PS00108">
    <property type="entry name" value="PROTEIN_KINASE_ST"/>
    <property type="match status" value="1"/>
</dbReference>
<evidence type="ECO:0000256" key="6">
    <source>
        <dbReference type="ARBA" id="ARBA00022840"/>
    </source>
</evidence>
<protein>
    <recommendedName>
        <fullName evidence="1">non-specific serine/threonine protein kinase</fullName>
        <ecNumber evidence="1">2.7.11.1</ecNumber>
    </recommendedName>
</protein>
<reference evidence="12 13" key="1">
    <citation type="submission" date="2014-06" db="EMBL/GenBank/DDBJ databases">
        <authorList>
            <person name="Swart Estienne"/>
        </authorList>
    </citation>
    <scope>NUCLEOTIDE SEQUENCE [LARGE SCALE GENOMIC DNA]</scope>
    <source>
        <strain evidence="12 13">130c</strain>
    </source>
</reference>
<dbReference type="InterPro" id="IPR051131">
    <property type="entry name" value="NEK_Ser/Thr_kinase_NIMA"/>
</dbReference>
<dbReference type="CDD" id="cd08215">
    <property type="entry name" value="STKc_Nek"/>
    <property type="match status" value="1"/>
</dbReference>
<dbReference type="GO" id="GO:0004674">
    <property type="term" value="F:protein serine/threonine kinase activity"/>
    <property type="evidence" value="ECO:0007669"/>
    <property type="project" value="UniProtKB-KW"/>
</dbReference>
<keyword evidence="2" id="KW-0723">Serine/threonine-protein kinase</keyword>
<feature type="compositionally biased region" description="Polar residues" evidence="10">
    <location>
        <begin position="373"/>
        <end position="391"/>
    </location>
</feature>
<dbReference type="InParanoid" id="A0A078AUT1"/>
<keyword evidence="5 12" id="KW-0418">Kinase</keyword>
<dbReference type="InterPro" id="IPR000719">
    <property type="entry name" value="Prot_kinase_dom"/>
</dbReference>
<dbReference type="Pfam" id="PF00069">
    <property type="entry name" value="Pkinase"/>
    <property type="match status" value="1"/>
</dbReference>
<evidence type="ECO:0000256" key="5">
    <source>
        <dbReference type="ARBA" id="ARBA00022777"/>
    </source>
</evidence>
<organism evidence="12 13">
    <name type="scientific">Stylonychia lemnae</name>
    <name type="common">Ciliate</name>
    <dbReference type="NCBI Taxonomy" id="5949"/>
    <lineage>
        <taxon>Eukaryota</taxon>
        <taxon>Sar</taxon>
        <taxon>Alveolata</taxon>
        <taxon>Ciliophora</taxon>
        <taxon>Intramacronucleata</taxon>
        <taxon>Spirotrichea</taxon>
        <taxon>Stichotrichia</taxon>
        <taxon>Sporadotrichida</taxon>
        <taxon>Oxytrichidae</taxon>
        <taxon>Stylonychinae</taxon>
        <taxon>Stylonychia</taxon>
    </lineage>
</organism>
<evidence type="ECO:0000256" key="3">
    <source>
        <dbReference type="ARBA" id="ARBA00022679"/>
    </source>
</evidence>
<feature type="binding site" evidence="9">
    <location>
        <position position="48"/>
    </location>
    <ligand>
        <name>ATP</name>
        <dbReference type="ChEBI" id="CHEBI:30616"/>
    </ligand>
</feature>
<accession>A0A078AUT1</accession>
<comment type="catalytic activity">
    <reaction evidence="7">
        <text>L-threonyl-[protein] + ATP = O-phospho-L-threonyl-[protein] + ADP + H(+)</text>
        <dbReference type="Rhea" id="RHEA:46608"/>
        <dbReference type="Rhea" id="RHEA-COMP:11060"/>
        <dbReference type="Rhea" id="RHEA-COMP:11605"/>
        <dbReference type="ChEBI" id="CHEBI:15378"/>
        <dbReference type="ChEBI" id="CHEBI:30013"/>
        <dbReference type="ChEBI" id="CHEBI:30616"/>
        <dbReference type="ChEBI" id="CHEBI:61977"/>
        <dbReference type="ChEBI" id="CHEBI:456216"/>
        <dbReference type="EC" id="2.7.11.1"/>
    </reaction>
</comment>
<comment type="catalytic activity">
    <reaction evidence="8">
        <text>L-seryl-[protein] + ATP = O-phospho-L-seryl-[protein] + ADP + H(+)</text>
        <dbReference type="Rhea" id="RHEA:17989"/>
        <dbReference type="Rhea" id="RHEA-COMP:9863"/>
        <dbReference type="Rhea" id="RHEA-COMP:11604"/>
        <dbReference type="ChEBI" id="CHEBI:15378"/>
        <dbReference type="ChEBI" id="CHEBI:29999"/>
        <dbReference type="ChEBI" id="CHEBI:30616"/>
        <dbReference type="ChEBI" id="CHEBI:83421"/>
        <dbReference type="ChEBI" id="CHEBI:456216"/>
        <dbReference type="EC" id="2.7.11.1"/>
    </reaction>
</comment>
<dbReference type="InterPro" id="IPR011009">
    <property type="entry name" value="Kinase-like_dom_sf"/>
</dbReference>
<feature type="compositionally biased region" description="Polar residues" evidence="10">
    <location>
        <begin position="558"/>
        <end position="570"/>
    </location>
</feature>
<dbReference type="PROSITE" id="PS50011">
    <property type="entry name" value="PROTEIN_KINASE_DOM"/>
    <property type="match status" value="1"/>
</dbReference>
<keyword evidence="6 9" id="KW-0067">ATP-binding</keyword>
<evidence type="ECO:0000256" key="4">
    <source>
        <dbReference type="ARBA" id="ARBA00022741"/>
    </source>
</evidence>
<feature type="compositionally biased region" description="Acidic residues" evidence="10">
    <location>
        <begin position="571"/>
        <end position="597"/>
    </location>
</feature>
<dbReference type="PANTHER" id="PTHR44899">
    <property type="entry name" value="CAMK FAMILY PROTEIN KINASE"/>
    <property type="match status" value="1"/>
</dbReference>
<dbReference type="PANTHER" id="PTHR44899:SF3">
    <property type="entry name" value="SERINE_THREONINE-PROTEIN KINASE NEK1"/>
    <property type="match status" value="1"/>
</dbReference>
<feature type="region of interest" description="Disordered" evidence="10">
    <location>
        <begin position="359"/>
        <end position="419"/>
    </location>
</feature>
<dbReference type="InterPro" id="IPR008271">
    <property type="entry name" value="Ser/Thr_kinase_AS"/>
</dbReference>
<dbReference type="GO" id="GO:0005524">
    <property type="term" value="F:ATP binding"/>
    <property type="evidence" value="ECO:0007669"/>
    <property type="project" value="UniProtKB-UniRule"/>
</dbReference>
<dbReference type="EC" id="2.7.11.1" evidence="1"/>
<dbReference type="AlphaFoldDB" id="A0A078AUT1"/>
<dbReference type="OrthoDB" id="248923at2759"/>
<dbReference type="FunFam" id="1.10.510.10:FF:000869">
    <property type="entry name" value="Nek protein kinase"/>
    <property type="match status" value="1"/>
</dbReference>
<evidence type="ECO:0000259" key="11">
    <source>
        <dbReference type="PROSITE" id="PS50011"/>
    </source>
</evidence>
<feature type="compositionally biased region" description="Low complexity" evidence="10">
    <location>
        <begin position="395"/>
        <end position="415"/>
    </location>
</feature>
<evidence type="ECO:0000256" key="8">
    <source>
        <dbReference type="ARBA" id="ARBA00048679"/>
    </source>
</evidence>
<name>A0A078AUT1_STYLE</name>
<dbReference type="InterPro" id="IPR017441">
    <property type="entry name" value="Protein_kinase_ATP_BS"/>
</dbReference>
<evidence type="ECO:0000313" key="12">
    <source>
        <dbReference type="EMBL" id="CDW85949.1"/>
    </source>
</evidence>
<evidence type="ECO:0000256" key="1">
    <source>
        <dbReference type="ARBA" id="ARBA00012513"/>
    </source>
</evidence>
<proteinExistence type="predicted"/>
<evidence type="ECO:0000256" key="10">
    <source>
        <dbReference type="SAM" id="MobiDB-lite"/>
    </source>
</evidence>
<keyword evidence="13" id="KW-1185">Reference proteome</keyword>
<evidence type="ECO:0000313" key="13">
    <source>
        <dbReference type="Proteomes" id="UP000039865"/>
    </source>
</evidence>
<dbReference type="Gene3D" id="1.10.510.10">
    <property type="entry name" value="Transferase(Phosphotransferase) domain 1"/>
    <property type="match status" value="1"/>
</dbReference>